<dbReference type="InterPro" id="IPR011761">
    <property type="entry name" value="ATP-grasp"/>
</dbReference>
<dbReference type="UniPathway" id="UPA00655">
    <property type="reaction ID" value="UER00711"/>
</dbReference>
<keyword evidence="13 16" id="KW-0092">Biotin</keyword>
<dbReference type="FunFam" id="3.30.1490.20:FF:000018">
    <property type="entry name" value="Biotin carboxylase"/>
    <property type="match status" value="1"/>
</dbReference>
<evidence type="ECO:0000256" key="1">
    <source>
        <dbReference type="ARBA" id="ARBA00003761"/>
    </source>
</evidence>
<dbReference type="InterPro" id="IPR011054">
    <property type="entry name" value="Rudment_hybrid_motif"/>
</dbReference>
<dbReference type="SMART" id="SM00878">
    <property type="entry name" value="Biotin_carb_C"/>
    <property type="match status" value="1"/>
</dbReference>
<dbReference type="FunFam" id="3.40.50.20:FF:000010">
    <property type="entry name" value="Propionyl-CoA carboxylase subunit alpha"/>
    <property type="match status" value="1"/>
</dbReference>
<keyword evidence="6 16" id="KW-0436">Ligase</keyword>
<sequence>MIKKLLIANRGEIAVRIIRACKELDIETVAVYSEADKESLHVQLADEAYCIGPKLSKDSYLNFTNIISVAMLTNVDAIHPGYGFLAENADFAEICKACNITFIGPSAEAIQKMGIKDVARETMKAANVPIVPGSNGIIANEKEGLEIANSIGFPVIIKATAGGGGKGIRVARSEDELIKGIQVTQTEAETAFGNPGVYIEKFIEDFRHVEIQIIADTHGNVVHLGERDCTIQRRLQKLVEETPSPALTPEIREKMGQASVKAAKAVNYVGAGTIEYIFDRKSKQFYFMEMNTRIQVEHPITEMVTGVDLIKEQINIANNEKLSISQEDIVFKGYAMECRINAENPFKNFMPSAGTIDMYLAPGGYGVRVDSAAYTGYTIPPYYDSMIAKLIAYGSTREEVVNRMKRALDEFVIEGVHTTIPFHRLIMENEVFLKGDFNTNFLEENPIVEK</sequence>
<keyword evidence="20" id="KW-1185">Reference proteome</keyword>
<dbReference type="PANTHER" id="PTHR48095">
    <property type="entry name" value="PYRUVATE CARBOXYLASE SUBUNIT A"/>
    <property type="match status" value="1"/>
</dbReference>
<dbReference type="Pfam" id="PF02786">
    <property type="entry name" value="CPSase_L_D2"/>
    <property type="match status" value="1"/>
</dbReference>
<keyword evidence="7" id="KW-0479">Metal-binding</keyword>
<evidence type="ECO:0000256" key="12">
    <source>
        <dbReference type="ARBA" id="ARBA00023160"/>
    </source>
</evidence>
<dbReference type="GO" id="GO:0006633">
    <property type="term" value="P:fatty acid biosynthetic process"/>
    <property type="evidence" value="ECO:0007669"/>
    <property type="project" value="UniProtKB-KW"/>
</dbReference>
<gene>
    <name evidence="19" type="primary">accC</name>
    <name evidence="19" type="ORF">CWR48_08895</name>
</gene>
<dbReference type="GO" id="GO:2001295">
    <property type="term" value="P:malonyl-CoA biosynthetic process"/>
    <property type="evidence" value="ECO:0007669"/>
    <property type="project" value="UniProtKB-UniPathway"/>
</dbReference>
<evidence type="ECO:0000259" key="18">
    <source>
        <dbReference type="PROSITE" id="PS50979"/>
    </source>
</evidence>
<name>A0A3D8PSP4_9BACI</name>
<dbReference type="NCBIfam" id="NF006367">
    <property type="entry name" value="PRK08591.1"/>
    <property type="match status" value="1"/>
</dbReference>
<evidence type="ECO:0000256" key="8">
    <source>
        <dbReference type="ARBA" id="ARBA00022741"/>
    </source>
</evidence>
<comment type="function">
    <text evidence="1 16">This protein is a component of the acetyl coenzyme A carboxylase complex; first, biotin carboxylase catalyzes the carboxylation of the carrier protein and then the transcarboxylase transfers the carboxyl group to form malonyl-CoA.</text>
</comment>
<evidence type="ECO:0000313" key="19">
    <source>
        <dbReference type="EMBL" id="RDW19156.1"/>
    </source>
</evidence>
<evidence type="ECO:0000259" key="17">
    <source>
        <dbReference type="PROSITE" id="PS50975"/>
    </source>
</evidence>
<dbReference type="FunFam" id="3.30.470.20:FF:000028">
    <property type="entry name" value="Methylcrotonoyl-CoA carboxylase subunit alpha, mitochondrial"/>
    <property type="match status" value="1"/>
</dbReference>
<organism evidence="19 20">
    <name type="scientific">Oceanobacillus arenosus</name>
    <dbReference type="NCBI Taxonomy" id="1229153"/>
    <lineage>
        <taxon>Bacteria</taxon>
        <taxon>Bacillati</taxon>
        <taxon>Bacillota</taxon>
        <taxon>Bacilli</taxon>
        <taxon>Bacillales</taxon>
        <taxon>Bacillaceae</taxon>
        <taxon>Oceanobacillus</taxon>
    </lineage>
</organism>
<dbReference type="Proteomes" id="UP000257143">
    <property type="component" value="Unassembled WGS sequence"/>
</dbReference>
<dbReference type="Gene3D" id="3.30.470.20">
    <property type="entry name" value="ATP-grasp fold, B domain"/>
    <property type="match status" value="1"/>
</dbReference>
<dbReference type="SUPFAM" id="SSF51246">
    <property type="entry name" value="Rudiment single hybrid motif"/>
    <property type="match status" value="1"/>
</dbReference>
<keyword evidence="8 15" id="KW-0547">Nucleotide-binding</keyword>
<dbReference type="SUPFAM" id="SSF56059">
    <property type="entry name" value="Glutathione synthetase ATP-binding domain-like"/>
    <property type="match status" value="1"/>
</dbReference>
<dbReference type="EMBL" id="PIOC01000014">
    <property type="protein sequence ID" value="RDW19156.1"/>
    <property type="molecule type" value="Genomic_DNA"/>
</dbReference>
<dbReference type="EC" id="6.3.4.14" evidence="4 16"/>
<evidence type="ECO:0000256" key="15">
    <source>
        <dbReference type="PROSITE-ProRule" id="PRU00409"/>
    </source>
</evidence>
<dbReference type="InterPro" id="IPR004549">
    <property type="entry name" value="Acetyl_CoA_COase_biotin_COase"/>
</dbReference>
<proteinExistence type="predicted"/>
<comment type="pathway">
    <text evidence="2 16">Lipid metabolism; malonyl-CoA biosynthesis; malonyl-CoA from acetyl-CoA: step 1/1.</text>
</comment>
<dbReference type="OrthoDB" id="9807469at2"/>
<dbReference type="InterPro" id="IPR051602">
    <property type="entry name" value="ACC_Biotin_Carboxylase"/>
</dbReference>
<evidence type="ECO:0000256" key="7">
    <source>
        <dbReference type="ARBA" id="ARBA00022723"/>
    </source>
</evidence>
<evidence type="ECO:0000256" key="13">
    <source>
        <dbReference type="ARBA" id="ARBA00023267"/>
    </source>
</evidence>
<dbReference type="Pfam" id="PF00289">
    <property type="entry name" value="Biotin_carb_N"/>
    <property type="match status" value="1"/>
</dbReference>
<dbReference type="PROSITE" id="PS50979">
    <property type="entry name" value="BC"/>
    <property type="match status" value="1"/>
</dbReference>
<feature type="domain" description="Biotin carboxylation" evidence="18">
    <location>
        <begin position="1"/>
        <end position="447"/>
    </location>
</feature>
<accession>A0A3D8PSP4</accession>
<dbReference type="AlphaFoldDB" id="A0A3D8PSP4"/>
<keyword evidence="5 16" id="KW-0444">Lipid biosynthesis</keyword>
<keyword evidence="10 15" id="KW-0067">ATP-binding</keyword>
<keyword evidence="12 16" id="KW-0275">Fatty acid biosynthesis</keyword>
<dbReference type="GO" id="GO:0046872">
    <property type="term" value="F:metal ion binding"/>
    <property type="evidence" value="ECO:0007669"/>
    <property type="project" value="UniProtKB-KW"/>
</dbReference>
<dbReference type="InterPro" id="IPR005479">
    <property type="entry name" value="CPAse_ATP-bd"/>
</dbReference>
<evidence type="ECO:0000313" key="20">
    <source>
        <dbReference type="Proteomes" id="UP000257143"/>
    </source>
</evidence>
<comment type="caution">
    <text evidence="19">The sequence shown here is derived from an EMBL/GenBank/DDBJ whole genome shotgun (WGS) entry which is preliminary data.</text>
</comment>
<evidence type="ECO:0000256" key="2">
    <source>
        <dbReference type="ARBA" id="ARBA00004956"/>
    </source>
</evidence>
<keyword evidence="11" id="KW-0460">Magnesium</keyword>
<dbReference type="PANTHER" id="PTHR48095:SF2">
    <property type="entry name" value="BIOTIN CARBOXYLASE, CHLOROPLASTIC"/>
    <property type="match status" value="1"/>
</dbReference>
<dbReference type="InterPro" id="IPR011764">
    <property type="entry name" value="Biotin_carboxylation_dom"/>
</dbReference>
<dbReference type="Pfam" id="PF02785">
    <property type="entry name" value="Biotin_carb_C"/>
    <property type="match status" value="1"/>
</dbReference>
<dbReference type="InterPro" id="IPR016185">
    <property type="entry name" value="PreATP-grasp_dom_sf"/>
</dbReference>
<evidence type="ECO:0000256" key="9">
    <source>
        <dbReference type="ARBA" id="ARBA00022832"/>
    </source>
</evidence>
<dbReference type="SUPFAM" id="SSF52440">
    <property type="entry name" value="PreATP-grasp domain"/>
    <property type="match status" value="1"/>
</dbReference>
<feature type="domain" description="ATP-grasp" evidence="17">
    <location>
        <begin position="120"/>
        <end position="318"/>
    </location>
</feature>
<evidence type="ECO:0000256" key="10">
    <source>
        <dbReference type="ARBA" id="ARBA00022840"/>
    </source>
</evidence>
<protein>
    <recommendedName>
        <fullName evidence="4 16">Biotin carboxylase</fullName>
        <ecNumber evidence="4 16">6.3.4.14</ecNumber>
    </recommendedName>
    <alternativeName>
        <fullName evidence="16">Acetyl-coenzyme A carboxylase biotin carboxylase subunit A</fullName>
    </alternativeName>
</protein>
<evidence type="ECO:0000256" key="3">
    <source>
        <dbReference type="ARBA" id="ARBA00011750"/>
    </source>
</evidence>
<keyword evidence="9 16" id="KW-0276">Fatty acid metabolism</keyword>
<dbReference type="RefSeq" id="WP_115772891.1">
    <property type="nucleotide sequence ID" value="NZ_PIOC01000014.1"/>
</dbReference>
<reference evidence="20" key="1">
    <citation type="submission" date="2017-11" db="EMBL/GenBank/DDBJ databases">
        <authorList>
            <person name="Zhu W."/>
        </authorList>
    </citation>
    <scope>NUCLEOTIDE SEQUENCE [LARGE SCALE GENOMIC DNA]</scope>
    <source>
        <strain evidence="20">CAU 1183</strain>
    </source>
</reference>
<dbReference type="PROSITE" id="PS00866">
    <property type="entry name" value="CPSASE_1"/>
    <property type="match status" value="1"/>
</dbReference>
<dbReference type="GO" id="GO:0004075">
    <property type="term" value="F:biotin carboxylase activity"/>
    <property type="evidence" value="ECO:0007669"/>
    <property type="project" value="UniProtKB-EC"/>
</dbReference>
<dbReference type="PROSITE" id="PS00867">
    <property type="entry name" value="CPSASE_2"/>
    <property type="match status" value="1"/>
</dbReference>
<evidence type="ECO:0000256" key="5">
    <source>
        <dbReference type="ARBA" id="ARBA00022516"/>
    </source>
</evidence>
<evidence type="ECO:0000256" key="16">
    <source>
        <dbReference type="RuleBase" id="RU365063"/>
    </source>
</evidence>
<evidence type="ECO:0000256" key="14">
    <source>
        <dbReference type="ARBA" id="ARBA00048600"/>
    </source>
</evidence>
<dbReference type="InterPro" id="IPR005482">
    <property type="entry name" value="Biotin_COase_C"/>
</dbReference>
<evidence type="ECO:0000256" key="4">
    <source>
        <dbReference type="ARBA" id="ARBA00013263"/>
    </source>
</evidence>
<dbReference type="PROSITE" id="PS50975">
    <property type="entry name" value="ATP_GRASP"/>
    <property type="match status" value="1"/>
</dbReference>
<evidence type="ECO:0000256" key="11">
    <source>
        <dbReference type="ARBA" id="ARBA00022842"/>
    </source>
</evidence>
<dbReference type="NCBIfam" id="TIGR00514">
    <property type="entry name" value="accC"/>
    <property type="match status" value="1"/>
</dbReference>
<dbReference type="GO" id="GO:0005524">
    <property type="term" value="F:ATP binding"/>
    <property type="evidence" value="ECO:0007669"/>
    <property type="project" value="UniProtKB-UniRule"/>
</dbReference>
<keyword evidence="16" id="KW-0443">Lipid metabolism</keyword>
<comment type="subunit">
    <text evidence="3 16">Acetyl-CoA carboxylase is a heterohexamer of biotin carboxyl carrier protein, biotin carboxylase and the two subunits of carboxyl transferase in a 2:2 complex.</text>
</comment>
<comment type="catalytic activity">
    <reaction evidence="14 16">
        <text>N(6)-biotinyl-L-lysyl-[protein] + hydrogencarbonate + ATP = N(6)-carboxybiotinyl-L-lysyl-[protein] + ADP + phosphate + H(+)</text>
        <dbReference type="Rhea" id="RHEA:13501"/>
        <dbReference type="Rhea" id="RHEA-COMP:10505"/>
        <dbReference type="Rhea" id="RHEA-COMP:10506"/>
        <dbReference type="ChEBI" id="CHEBI:15378"/>
        <dbReference type="ChEBI" id="CHEBI:17544"/>
        <dbReference type="ChEBI" id="CHEBI:30616"/>
        <dbReference type="ChEBI" id="CHEBI:43474"/>
        <dbReference type="ChEBI" id="CHEBI:83144"/>
        <dbReference type="ChEBI" id="CHEBI:83145"/>
        <dbReference type="ChEBI" id="CHEBI:456216"/>
        <dbReference type="EC" id="6.3.4.14"/>
    </reaction>
</comment>
<evidence type="ECO:0000256" key="6">
    <source>
        <dbReference type="ARBA" id="ARBA00022598"/>
    </source>
</evidence>
<dbReference type="InterPro" id="IPR005481">
    <property type="entry name" value="BC-like_N"/>
</dbReference>